<sequence>MRRNRPSRYHSPEGSEDGSGDRPAWATKAVVKRAEEIQKRKLIWSKPEEKKELESTTVPSLVGLRPSTTSTWNSILAASSSDSKQLDKFKRLMGMKKSDEEGQEEAPTVDDNQLEAERRRQRELYSHLDHQYAVARSFTHLSRGQGLGFHQ</sequence>
<dbReference type="OMA" id="NRPSRYH"/>
<dbReference type="InterPro" id="IPR028124">
    <property type="entry name" value="SMAP_dom"/>
</dbReference>
<proteinExistence type="predicted"/>
<reference evidence="3 4" key="1">
    <citation type="submission" date="2018-08" db="EMBL/GenBank/DDBJ databases">
        <authorList>
            <person name="Laetsch R D."/>
            <person name="Stevens L."/>
            <person name="Kumar S."/>
            <person name="Blaxter L. M."/>
        </authorList>
    </citation>
    <scope>NUCLEOTIDE SEQUENCE [LARGE SCALE GENOMIC DNA]</scope>
</reference>
<evidence type="ECO:0000256" key="1">
    <source>
        <dbReference type="SAM" id="MobiDB-lite"/>
    </source>
</evidence>
<dbReference type="PANTHER" id="PTHR22426">
    <property type="entry name" value="ARGININE_SERINE-RICH COILED-COIL PROTEIN 2"/>
    <property type="match status" value="1"/>
</dbReference>
<dbReference type="Pfam" id="PF15477">
    <property type="entry name" value="SMAP"/>
    <property type="match status" value="1"/>
</dbReference>
<dbReference type="AlphaFoldDB" id="A0A3P6UJA3"/>
<evidence type="ECO:0000259" key="2">
    <source>
        <dbReference type="Pfam" id="PF15477"/>
    </source>
</evidence>
<dbReference type="STRING" id="42156.A0A3P6UJA3"/>
<dbReference type="Proteomes" id="UP000277928">
    <property type="component" value="Unassembled WGS sequence"/>
</dbReference>
<dbReference type="EMBL" id="UYRX01000203">
    <property type="protein sequence ID" value="VDK77351.1"/>
    <property type="molecule type" value="Genomic_DNA"/>
</dbReference>
<keyword evidence="4" id="KW-1185">Reference proteome</keyword>
<feature type="region of interest" description="Disordered" evidence="1">
    <location>
        <begin position="94"/>
        <end position="120"/>
    </location>
</feature>
<protein>
    <recommendedName>
        <fullName evidence="2">Small acidic protein-like domain-containing protein</fullName>
    </recommendedName>
</protein>
<feature type="domain" description="Small acidic protein-like" evidence="2">
    <location>
        <begin position="78"/>
        <end position="148"/>
    </location>
</feature>
<organism evidence="3 4">
    <name type="scientific">Litomosoides sigmodontis</name>
    <name type="common">Filarial nematode worm</name>
    <dbReference type="NCBI Taxonomy" id="42156"/>
    <lineage>
        <taxon>Eukaryota</taxon>
        <taxon>Metazoa</taxon>
        <taxon>Ecdysozoa</taxon>
        <taxon>Nematoda</taxon>
        <taxon>Chromadorea</taxon>
        <taxon>Rhabditida</taxon>
        <taxon>Spirurina</taxon>
        <taxon>Spiruromorpha</taxon>
        <taxon>Filarioidea</taxon>
        <taxon>Onchocercidae</taxon>
        <taxon>Litomosoides</taxon>
    </lineage>
</organism>
<dbReference type="PANTHER" id="PTHR22426:SF2">
    <property type="entry name" value="ARGININE_SERINE-RICH COILED-COIL PROTEIN 2"/>
    <property type="match status" value="1"/>
</dbReference>
<gene>
    <name evidence="3" type="ORF">NLS_LOCUS3631</name>
</gene>
<name>A0A3P6UJA3_LITSI</name>
<dbReference type="OrthoDB" id="1928974at2759"/>
<accession>A0A3P6UJA3</accession>
<feature type="region of interest" description="Disordered" evidence="1">
    <location>
        <begin position="1"/>
        <end position="25"/>
    </location>
</feature>
<evidence type="ECO:0000313" key="3">
    <source>
        <dbReference type="EMBL" id="VDK77351.1"/>
    </source>
</evidence>
<evidence type="ECO:0000313" key="4">
    <source>
        <dbReference type="Proteomes" id="UP000277928"/>
    </source>
</evidence>
<feature type="compositionally biased region" description="Acidic residues" evidence="1">
    <location>
        <begin position="101"/>
        <end position="114"/>
    </location>
</feature>